<dbReference type="InterPro" id="IPR008278">
    <property type="entry name" value="4-PPantetheinyl_Trfase_dom"/>
</dbReference>
<dbReference type="GO" id="GO:0019878">
    <property type="term" value="P:lysine biosynthetic process via aminoadipic acid"/>
    <property type="evidence" value="ECO:0007669"/>
    <property type="project" value="TreeGrafter"/>
</dbReference>
<dbReference type="PANTHER" id="PTHR12215">
    <property type="entry name" value="PHOSPHOPANTETHEINE TRANSFERASE"/>
    <property type="match status" value="1"/>
</dbReference>
<comment type="similarity">
    <text evidence="1">Belongs to the P-Pant transferase superfamily. Gsp/Sfp/HetI/AcpT family.</text>
</comment>
<gene>
    <name evidence="5" type="ORF">SAMN00768000_3538</name>
</gene>
<evidence type="ECO:0000259" key="3">
    <source>
        <dbReference type="Pfam" id="PF01648"/>
    </source>
</evidence>
<reference evidence="6" key="1">
    <citation type="submission" date="2017-04" db="EMBL/GenBank/DDBJ databases">
        <authorList>
            <person name="Varghese N."/>
            <person name="Submissions S."/>
        </authorList>
    </citation>
    <scope>NUCLEOTIDE SEQUENCE [LARGE SCALE GENOMIC DNA]</scope>
    <source>
        <strain evidence="6">DSM 9293</strain>
    </source>
</reference>
<dbReference type="GO" id="GO:0005829">
    <property type="term" value="C:cytosol"/>
    <property type="evidence" value="ECO:0007669"/>
    <property type="project" value="TreeGrafter"/>
</dbReference>
<dbReference type="EMBL" id="FWWY01000002">
    <property type="protein sequence ID" value="SMC07942.1"/>
    <property type="molecule type" value="Genomic_DNA"/>
</dbReference>
<dbReference type="SUPFAM" id="SSF56214">
    <property type="entry name" value="4'-phosphopantetheinyl transferase"/>
    <property type="match status" value="2"/>
</dbReference>
<evidence type="ECO:0000313" key="5">
    <source>
        <dbReference type="EMBL" id="SMC07942.1"/>
    </source>
</evidence>
<feature type="domain" description="4'-phosphopantetheinyl transferase" evidence="3">
    <location>
        <begin position="104"/>
        <end position="207"/>
    </location>
</feature>
<dbReference type="AlphaFoldDB" id="A0A1W1WP12"/>
<dbReference type="Gene3D" id="3.90.470.20">
    <property type="entry name" value="4'-phosphopantetheinyl transferase domain"/>
    <property type="match status" value="2"/>
</dbReference>
<dbReference type="InterPro" id="IPR050559">
    <property type="entry name" value="P-Pant_transferase_sf"/>
</dbReference>
<dbReference type="GO" id="GO:0008897">
    <property type="term" value="F:holo-[acyl-carrier-protein] synthase activity"/>
    <property type="evidence" value="ECO:0007669"/>
    <property type="project" value="InterPro"/>
</dbReference>
<keyword evidence="6" id="KW-1185">Reference proteome</keyword>
<dbReference type="Pfam" id="PF01648">
    <property type="entry name" value="ACPS"/>
    <property type="match status" value="1"/>
</dbReference>
<dbReference type="InterPro" id="IPR037143">
    <property type="entry name" value="4-PPantetheinyl_Trfase_dom_sf"/>
</dbReference>
<accession>A0A1W1WP12</accession>
<dbReference type="Pfam" id="PF22624">
    <property type="entry name" value="AASDHPPT_N"/>
    <property type="match status" value="1"/>
</dbReference>
<proteinExistence type="inferred from homology"/>
<dbReference type="InterPro" id="IPR055066">
    <property type="entry name" value="AASDHPPT_N"/>
</dbReference>
<keyword evidence="2 5" id="KW-0808">Transferase</keyword>
<evidence type="ECO:0000259" key="4">
    <source>
        <dbReference type="Pfam" id="PF22624"/>
    </source>
</evidence>
<dbReference type="PANTHER" id="PTHR12215:SF10">
    <property type="entry name" value="L-AMINOADIPATE-SEMIALDEHYDE DEHYDROGENASE-PHOSPHOPANTETHEINYL TRANSFERASE"/>
    <property type="match status" value="1"/>
</dbReference>
<dbReference type="GO" id="GO:0000287">
    <property type="term" value="F:magnesium ion binding"/>
    <property type="evidence" value="ECO:0007669"/>
    <property type="project" value="InterPro"/>
</dbReference>
<feature type="domain" description="4'-phosphopantetheinyl transferase N-terminal" evidence="4">
    <location>
        <begin position="21"/>
        <end position="100"/>
    </location>
</feature>
<protein>
    <submittedName>
        <fullName evidence="5">4'-phosphopantetheinyl transferase</fullName>
    </submittedName>
</protein>
<name>A0A1W1WP12_SULTA</name>
<dbReference type="Proteomes" id="UP000192660">
    <property type="component" value="Unassembled WGS sequence"/>
</dbReference>
<evidence type="ECO:0000256" key="2">
    <source>
        <dbReference type="ARBA" id="ARBA00022679"/>
    </source>
</evidence>
<organism evidence="5 6">
    <name type="scientific">Sulfobacillus thermosulfidooxidans (strain DSM 9293 / VKM B-1269 / AT-1)</name>
    <dbReference type="NCBI Taxonomy" id="929705"/>
    <lineage>
        <taxon>Bacteria</taxon>
        <taxon>Bacillati</taxon>
        <taxon>Bacillota</taxon>
        <taxon>Clostridia</taxon>
        <taxon>Eubacteriales</taxon>
        <taxon>Clostridiales Family XVII. Incertae Sedis</taxon>
        <taxon>Sulfobacillus</taxon>
    </lineage>
</organism>
<evidence type="ECO:0000256" key="1">
    <source>
        <dbReference type="ARBA" id="ARBA00010990"/>
    </source>
</evidence>
<sequence>MEYFVVQLPDLLDQRIIANSLPYISPEQQAKVESFRHIGDAFRCLTGDLLIRVIICEKFKVSNQELKFERNSYGKPFWREHPDFQFSVSHSGQLVVCATHDKEIGIDVEQVKAVDIDFVTTCLSEREMIGALQKEGYDLYDYFCDLWIAKESYVKALGKGMFKSFDSFSVKLCSNDTITILDRHEEIASNFLCKRYRVSQNYRVALCAACSSYDEFPDFPTHLSFHSIYNRFDVRAEYP</sequence>
<evidence type="ECO:0000313" key="6">
    <source>
        <dbReference type="Proteomes" id="UP000192660"/>
    </source>
</evidence>